<comment type="caution">
    <text evidence="2">The sequence shown here is derived from an EMBL/GenBank/DDBJ whole genome shotgun (WGS) entry which is preliminary data.</text>
</comment>
<feature type="region of interest" description="Disordered" evidence="1">
    <location>
        <begin position="453"/>
        <end position="476"/>
    </location>
</feature>
<evidence type="ECO:0000256" key="1">
    <source>
        <dbReference type="SAM" id="MobiDB-lite"/>
    </source>
</evidence>
<evidence type="ECO:0000313" key="2">
    <source>
        <dbReference type="EMBL" id="OGG58420.1"/>
    </source>
</evidence>
<sequence length="1253" mass="137141">MAESFLSRKRGGRGQGPMLGRYAGPKVTVEHQLRTPMDTDGKIDEQVQAAIEKIKAKAVSEMVAQMKSVGLNIDNANIQAAVSQYEKNPSVKEGAIEAVREVTAGLRGKTPDEIVETLVNDAQAVFAAAEKNTEIPLKNVLIPLLIFQGELDQKQLDDAARKELRGVKLSTKHLTTGGAGAAKRAIGGMAIPSAVLLHTTLAVVDTAVIEKAASGILSDWAVEGLTKDALAWGFSAAGNVLLVKQKLGVRGEWLRGTADFFWSETNRGRLYGALAASFLAIATPAILGNVKRGTVDTAVSGEVGQKMKDKYKLEVDRIRETIKLAQGLFGSIQPSIDGKMRTAFKEGGVGWGRRTWSINRVLYGKNEESDLNYENFKANPNSPVTFRGKPMAEFAGGTTSGAAESQQTAATNELTAAQKELEAVKKIPRGKTKAERAKYTAAVEAAELKVHNAKKAPEAAPGRADAETKTAAGAGPDPEAVEKAMVLLNQRYGINGTAGAEQYLKKLTDELEQVNPEQVFHMLDSLLKESEVLSKSGIIGNIFGVLAPVPSIFGTIGSNVIHGEGLGSFTNNVPWDEMLHSSSGVRAMFKTEEKYLAQRNEMVKELKKIMVSVQFEKYLSDVAKETGVDTQMPIPATTFQISDNLNGIDRTPYKAIIDKTVMDYVLPLMPPNDSPEWGYIDTSLRNSGITWIDVKTDAGKYQAMGLLVGFVLTILAGSVWYTIAMKKLSKRWGIKGALRDDEKRGLFATESKIVTDMVKLVRDRENTVMGAIVKSGGNPLPQRDEVALSAVLQRRLREQVLSMMDPPLDTTPQGIAFINRENSLPSRKLRNAYATKLNEYIEGYKNDRSGAVATILDDIDEGRYEEIEALQAFVKQTESLTTTDRAKQSVAAWWERIDAKFVNEEITARKADIQNLYAEREVVVNLRTPLRIPLTDSVAADSISPADIVYTSRLSELDGLIATHHEAIKQITKGAVDGPIQRDTNVVFSQQQTQELRDELQNEELNNNLDGTDITSVAKEYSALAQSLGKRVRSLESFVTAAFGEQTAGGRIAFEYAYRPDIGGPTIVINLQRADGEILAVPLQQSVPNRLLATDEAIIQAAAQWLRPDSKEMRLMRLYSVHDSYKTAADAIKKEVLGNAASGLVDLASFDEAKFANLQDLLKRTDVIRVQKQLLEQTKASVDPLNQVQQRVFEEPDKVSLGGMWKKDIRAVFKAATDYYEGSNLHYDVGTEEIVVRDASGERRVNVRNVPNT</sequence>
<dbReference type="AlphaFoldDB" id="A0A1F6DAP4"/>
<dbReference type="Proteomes" id="UP000176377">
    <property type="component" value="Unassembled WGS sequence"/>
</dbReference>
<dbReference type="EMBL" id="MFLA01000033">
    <property type="protein sequence ID" value="OGG58420.1"/>
    <property type="molecule type" value="Genomic_DNA"/>
</dbReference>
<reference evidence="2 3" key="1">
    <citation type="journal article" date="2016" name="Nat. Commun.">
        <title>Thousands of microbial genomes shed light on interconnected biogeochemical processes in an aquifer system.</title>
        <authorList>
            <person name="Anantharaman K."/>
            <person name="Brown C.T."/>
            <person name="Hug L.A."/>
            <person name="Sharon I."/>
            <person name="Castelle C.J."/>
            <person name="Probst A.J."/>
            <person name="Thomas B.C."/>
            <person name="Singh A."/>
            <person name="Wilkins M.J."/>
            <person name="Karaoz U."/>
            <person name="Brodie E.L."/>
            <person name="Williams K.H."/>
            <person name="Hubbard S.S."/>
            <person name="Banfield J.F."/>
        </authorList>
    </citation>
    <scope>NUCLEOTIDE SEQUENCE [LARGE SCALE GENOMIC DNA]</scope>
</reference>
<proteinExistence type="predicted"/>
<feature type="region of interest" description="Disordered" evidence="1">
    <location>
        <begin position="1"/>
        <end position="23"/>
    </location>
</feature>
<name>A0A1F6DAP4_9BACT</name>
<organism evidence="2 3">
    <name type="scientific">Candidatus Kaiserbacteria bacterium RIFCSPHIGHO2_01_FULL_56_24</name>
    <dbReference type="NCBI Taxonomy" id="1798487"/>
    <lineage>
        <taxon>Bacteria</taxon>
        <taxon>Candidatus Kaiseribacteriota</taxon>
    </lineage>
</organism>
<protein>
    <submittedName>
        <fullName evidence="2">Uncharacterized protein</fullName>
    </submittedName>
</protein>
<evidence type="ECO:0000313" key="3">
    <source>
        <dbReference type="Proteomes" id="UP000176377"/>
    </source>
</evidence>
<gene>
    <name evidence="2" type="ORF">A2765_05735</name>
</gene>
<accession>A0A1F6DAP4</accession>